<organism evidence="2 3">
    <name type="scientific">Pedobacter nyackensis</name>
    <dbReference type="NCBI Taxonomy" id="475255"/>
    <lineage>
        <taxon>Bacteria</taxon>
        <taxon>Pseudomonadati</taxon>
        <taxon>Bacteroidota</taxon>
        <taxon>Sphingobacteriia</taxon>
        <taxon>Sphingobacteriales</taxon>
        <taxon>Sphingobacteriaceae</taxon>
        <taxon>Pedobacter</taxon>
    </lineage>
</organism>
<evidence type="ECO:0000313" key="2">
    <source>
        <dbReference type="EMBL" id="SMC95013.1"/>
    </source>
</evidence>
<dbReference type="OrthoDB" id="9808630at2"/>
<dbReference type="EMBL" id="FWYB01000006">
    <property type="protein sequence ID" value="SMC95013.1"/>
    <property type="molecule type" value="Genomic_DNA"/>
</dbReference>
<dbReference type="InterPro" id="IPR025079">
    <property type="entry name" value="DUF3943"/>
</dbReference>
<dbReference type="RefSeq" id="WP_084289769.1">
    <property type="nucleotide sequence ID" value="NZ_FWYB01000006.1"/>
</dbReference>
<evidence type="ECO:0000259" key="1">
    <source>
        <dbReference type="Pfam" id="PF13084"/>
    </source>
</evidence>
<keyword evidence="3" id="KW-1185">Reference proteome</keyword>
<dbReference type="Pfam" id="PF13084">
    <property type="entry name" value="DUF3943"/>
    <property type="match status" value="1"/>
</dbReference>
<proteinExistence type="predicted"/>
<protein>
    <recommendedName>
        <fullName evidence="1">DUF3943 domain-containing protein</fullName>
    </recommendedName>
</protein>
<gene>
    <name evidence="2" type="ORF">SAMN04488101_106166</name>
</gene>
<evidence type="ECO:0000313" key="3">
    <source>
        <dbReference type="Proteomes" id="UP000192678"/>
    </source>
</evidence>
<sequence>MENSIGYKLLLIILLLVPDSLFAQTPLYRYRQQINQDSLVLPSPNDTLPKKRFYRGAGLLLATNLAPWVYDRYIMKEDFARVSLNTFRYNLNPGHWAWDNDRFITNQFSHPMHGSIAFNTFRSNGYSFLQSIPASFAGSYMWETFAERQAPSINDFVNASFGGIIIGEMAHRLSGKLVNNRSTGVKRQVNEVLACLINPISGFNRIVDGKWGKVPSGSFGVDSSKAYAEFDVGFRNYSLTNRNSNFGWSGRLKVRYGSPFEKCKIPFSFFSLNSEFGKDHTNQFSMINVSGSIRGWPLYSTEHTRHSGRLTANFDYHNLEDFFYGAQSVNLNLYSSYSYSDKFQVNTVLGAGPVLLGALPDPYIYNDRSYGYCSGAGVNVGADISFGKHLFYRFNYRGGWFKTWNGNASGYALNIITNELGANLNQHFIIYGEPGFYSFDGNFKIEKDINRTYRYLKFGLRYGFSF</sequence>
<dbReference type="Proteomes" id="UP000192678">
    <property type="component" value="Unassembled WGS sequence"/>
</dbReference>
<reference evidence="2 3" key="1">
    <citation type="submission" date="2017-04" db="EMBL/GenBank/DDBJ databases">
        <authorList>
            <person name="Afonso C.L."/>
            <person name="Miller P.J."/>
            <person name="Scott M.A."/>
            <person name="Spackman E."/>
            <person name="Goraichik I."/>
            <person name="Dimitrov K.M."/>
            <person name="Suarez D.L."/>
            <person name="Swayne D.E."/>
        </authorList>
    </citation>
    <scope>NUCLEOTIDE SEQUENCE [LARGE SCALE GENOMIC DNA]</scope>
    <source>
        <strain evidence="2 3">DSM 19625</strain>
    </source>
</reference>
<feature type="domain" description="DUF3943" evidence="1">
    <location>
        <begin position="96"/>
        <end position="200"/>
    </location>
</feature>
<dbReference type="STRING" id="475255.SAMN04488101_106166"/>
<accession>A0A1W2DCB7</accession>
<name>A0A1W2DCB7_9SPHI</name>
<dbReference type="AlphaFoldDB" id="A0A1W2DCB7"/>